<sequence length="153" mass="16703">MEFTGVVALTFLLYAIRRASKISNRNIPLAGIVLGIGFAAFEAKGFSFDIFMKGLQYALYAVGMVAGYKYSREKPSQKNTSLLTGLKKGIKLFSNKKNANIDRDRGKKGSSSIPPQDMQSTESTQDNKSNEKQVNSSKPAKNEDLPVSGEADI</sequence>
<gene>
    <name evidence="2" type="ORF">GCM10008986_32390</name>
</gene>
<proteinExistence type="predicted"/>
<feature type="region of interest" description="Disordered" evidence="1">
    <location>
        <begin position="96"/>
        <end position="153"/>
    </location>
</feature>
<organism evidence="2 3">
    <name type="scientific">Salinibacillus aidingensis</name>
    <dbReference type="NCBI Taxonomy" id="237684"/>
    <lineage>
        <taxon>Bacteria</taxon>
        <taxon>Bacillati</taxon>
        <taxon>Bacillota</taxon>
        <taxon>Bacilli</taxon>
        <taxon>Bacillales</taxon>
        <taxon>Bacillaceae</taxon>
        <taxon>Salinibacillus</taxon>
    </lineage>
</organism>
<dbReference type="EMBL" id="BAAADO010000008">
    <property type="protein sequence ID" value="GAA0502307.1"/>
    <property type="molecule type" value="Genomic_DNA"/>
</dbReference>
<evidence type="ECO:0000256" key="1">
    <source>
        <dbReference type="SAM" id="MobiDB-lite"/>
    </source>
</evidence>
<reference evidence="3" key="1">
    <citation type="journal article" date="2019" name="Int. J. Syst. Evol. Microbiol.">
        <title>The Global Catalogue of Microorganisms (GCM) 10K type strain sequencing project: providing services to taxonomists for standard genome sequencing and annotation.</title>
        <authorList>
            <consortium name="The Broad Institute Genomics Platform"/>
            <consortium name="The Broad Institute Genome Sequencing Center for Infectious Disease"/>
            <person name="Wu L."/>
            <person name="Ma J."/>
        </authorList>
    </citation>
    <scope>NUCLEOTIDE SEQUENCE [LARGE SCALE GENOMIC DNA]</scope>
    <source>
        <strain evidence="3">JCM 12389</strain>
    </source>
</reference>
<protein>
    <submittedName>
        <fullName evidence="2">Uncharacterized protein</fullName>
    </submittedName>
</protein>
<dbReference type="RefSeq" id="WP_343843386.1">
    <property type="nucleotide sequence ID" value="NZ_BAAADO010000008.1"/>
</dbReference>
<comment type="caution">
    <text evidence="2">The sequence shown here is derived from an EMBL/GenBank/DDBJ whole genome shotgun (WGS) entry which is preliminary data.</text>
</comment>
<feature type="compositionally biased region" description="Polar residues" evidence="1">
    <location>
        <begin position="109"/>
        <end position="139"/>
    </location>
</feature>
<evidence type="ECO:0000313" key="3">
    <source>
        <dbReference type="Proteomes" id="UP001500880"/>
    </source>
</evidence>
<accession>A0ABP3LL64</accession>
<name>A0ABP3LL64_9BACI</name>
<dbReference type="Proteomes" id="UP001500880">
    <property type="component" value="Unassembled WGS sequence"/>
</dbReference>
<keyword evidence="3" id="KW-1185">Reference proteome</keyword>
<evidence type="ECO:0000313" key="2">
    <source>
        <dbReference type="EMBL" id="GAA0502307.1"/>
    </source>
</evidence>